<comment type="caution">
    <text evidence="13">The sequence shown here is derived from an EMBL/GenBank/DDBJ whole genome shotgun (WGS) entry which is preliminary data.</text>
</comment>
<evidence type="ECO:0000259" key="12">
    <source>
        <dbReference type="PROSITE" id="PS51175"/>
    </source>
</evidence>
<evidence type="ECO:0000256" key="3">
    <source>
        <dbReference type="ARBA" id="ARBA00022679"/>
    </source>
</evidence>
<dbReference type="CDD" id="cd14014">
    <property type="entry name" value="STKc_PknB_like"/>
    <property type="match status" value="1"/>
</dbReference>
<dbReference type="PROSITE" id="PS51175">
    <property type="entry name" value="CBM6"/>
    <property type="match status" value="1"/>
</dbReference>
<keyword evidence="10" id="KW-1133">Transmembrane helix</keyword>
<feature type="transmembrane region" description="Helical" evidence="10">
    <location>
        <begin position="384"/>
        <end position="410"/>
    </location>
</feature>
<dbReference type="PROSITE" id="PS00108">
    <property type="entry name" value="PROTEIN_KINASE_ST"/>
    <property type="match status" value="1"/>
</dbReference>
<dbReference type="CDD" id="cd04084">
    <property type="entry name" value="CBM6_xylanase-like"/>
    <property type="match status" value="1"/>
</dbReference>
<evidence type="ECO:0000256" key="2">
    <source>
        <dbReference type="ARBA" id="ARBA00022527"/>
    </source>
</evidence>
<dbReference type="InterPro" id="IPR011009">
    <property type="entry name" value="Kinase-like_dom_sf"/>
</dbReference>
<name>A0ABT6PNH4_9PSEU</name>
<reference evidence="13 14" key="1">
    <citation type="submission" date="2023-04" db="EMBL/GenBank/DDBJ databases">
        <title>Draft genome sequence of Saccharopolyspora sp. TS4A08 isolated from sweet potato rhizospheric soil.</title>
        <authorList>
            <person name="Suksaard P."/>
            <person name="Duangmal K."/>
        </authorList>
    </citation>
    <scope>NUCLEOTIDE SEQUENCE [LARGE SCALE GENOMIC DNA]</scope>
    <source>
        <strain evidence="13 14">TS4A08</strain>
    </source>
</reference>
<dbReference type="Pfam" id="PF03422">
    <property type="entry name" value="CBM_6"/>
    <property type="match status" value="1"/>
</dbReference>
<keyword evidence="10" id="KW-0812">Transmembrane</keyword>
<dbReference type="SUPFAM" id="SSF49785">
    <property type="entry name" value="Galactose-binding domain-like"/>
    <property type="match status" value="1"/>
</dbReference>
<keyword evidence="14" id="KW-1185">Reference proteome</keyword>
<protein>
    <recommendedName>
        <fullName evidence="1">non-specific serine/threonine protein kinase</fullName>
        <ecNumber evidence="1">2.7.11.1</ecNumber>
    </recommendedName>
</protein>
<dbReference type="InterPro" id="IPR017441">
    <property type="entry name" value="Protein_kinase_ATP_BS"/>
</dbReference>
<evidence type="ECO:0000313" key="14">
    <source>
        <dbReference type="Proteomes" id="UP001237595"/>
    </source>
</evidence>
<organism evidence="13 14">
    <name type="scientific">Saccharopolyspora ipomoeae</name>
    <dbReference type="NCBI Taxonomy" id="3042027"/>
    <lineage>
        <taxon>Bacteria</taxon>
        <taxon>Bacillati</taxon>
        <taxon>Actinomycetota</taxon>
        <taxon>Actinomycetes</taxon>
        <taxon>Pseudonocardiales</taxon>
        <taxon>Pseudonocardiaceae</taxon>
        <taxon>Saccharopolyspora</taxon>
    </lineage>
</organism>
<dbReference type="RefSeq" id="WP_281455813.1">
    <property type="nucleotide sequence ID" value="NZ_JASAOF010000006.1"/>
</dbReference>
<evidence type="ECO:0000313" key="13">
    <source>
        <dbReference type="EMBL" id="MDI2029484.1"/>
    </source>
</evidence>
<dbReference type="PANTHER" id="PTHR43289">
    <property type="entry name" value="MITOGEN-ACTIVATED PROTEIN KINASE KINASE KINASE 20-RELATED"/>
    <property type="match status" value="1"/>
</dbReference>
<dbReference type="InterPro" id="IPR000719">
    <property type="entry name" value="Prot_kinase_dom"/>
</dbReference>
<evidence type="ECO:0000256" key="8">
    <source>
        <dbReference type="PROSITE-ProRule" id="PRU10141"/>
    </source>
</evidence>
<dbReference type="SUPFAM" id="SSF56112">
    <property type="entry name" value="Protein kinase-like (PK-like)"/>
    <property type="match status" value="1"/>
</dbReference>
<dbReference type="Gene3D" id="3.30.200.20">
    <property type="entry name" value="Phosphorylase Kinase, domain 1"/>
    <property type="match status" value="1"/>
</dbReference>
<dbReference type="SMART" id="SM00220">
    <property type="entry name" value="S_TKc"/>
    <property type="match status" value="1"/>
</dbReference>
<evidence type="ECO:0000259" key="11">
    <source>
        <dbReference type="PROSITE" id="PS50011"/>
    </source>
</evidence>
<dbReference type="Proteomes" id="UP001237595">
    <property type="component" value="Unassembled WGS sequence"/>
</dbReference>
<keyword evidence="5 13" id="KW-0418">Kinase</keyword>
<dbReference type="EMBL" id="JASAOF010000006">
    <property type="protein sequence ID" value="MDI2029484.1"/>
    <property type="molecule type" value="Genomic_DNA"/>
</dbReference>
<dbReference type="InterPro" id="IPR008271">
    <property type="entry name" value="Ser/Thr_kinase_AS"/>
</dbReference>
<evidence type="ECO:0000256" key="9">
    <source>
        <dbReference type="SAM" id="MobiDB-lite"/>
    </source>
</evidence>
<proteinExistence type="predicted"/>
<evidence type="ECO:0000256" key="5">
    <source>
        <dbReference type="ARBA" id="ARBA00022777"/>
    </source>
</evidence>
<keyword evidence="2" id="KW-0723">Serine/threonine-protein kinase</keyword>
<feature type="region of interest" description="Disordered" evidence="9">
    <location>
        <begin position="272"/>
        <end position="337"/>
    </location>
</feature>
<dbReference type="InterPro" id="IPR008979">
    <property type="entry name" value="Galactose-bd-like_sf"/>
</dbReference>
<dbReference type="EC" id="2.7.11.1" evidence="1"/>
<dbReference type="PROSITE" id="PS00107">
    <property type="entry name" value="PROTEIN_KINASE_ATP"/>
    <property type="match status" value="1"/>
</dbReference>
<keyword evidence="6 8" id="KW-0067">ATP-binding</keyword>
<evidence type="ECO:0000256" key="7">
    <source>
        <dbReference type="ARBA" id="ARBA00023170"/>
    </source>
</evidence>
<feature type="domain" description="Protein kinase" evidence="11">
    <location>
        <begin position="6"/>
        <end position="265"/>
    </location>
</feature>
<evidence type="ECO:0000256" key="1">
    <source>
        <dbReference type="ARBA" id="ARBA00012513"/>
    </source>
</evidence>
<feature type="region of interest" description="Disordered" evidence="9">
    <location>
        <begin position="349"/>
        <end position="379"/>
    </location>
</feature>
<feature type="binding site" evidence="8">
    <location>
        <position position="35"/>
    </location>
    <ligand>
        <name>ATP</name>
        <dbReference type="ChEBI" id="CHEBI:30616"/>
    </ligand>
</feature>
<keyword evidence="10" id="KW-0472">Membrane</keyword>
<evidence type="ECO:0000256" key="10">
    <source>
        <dbReference type="SAM" id="Phobius"/>
    </source>
</evidence>
<gene>
    <name evidence="13" type="ORF">QFW96_12715</name>
</gene>
<dbReference type="Gene3D" id="1.10.510.10">
    <property type="entry name" value="Transferase(Phosphotransferase) domain 1"/>
    <property type="match status" value="1"/>
</dbReference>
<dbReference type="InterPro" id="IPR005084">
    <property type="entry name" value="CBM6"/>
</dbReference>
<keyword evidence="7" id="KW-0675">Receptor</keyword>
<feature type="domain" description="CBM6" evidence="12">
    <location>
        <begin position="427"/>
        <end position="560"/>
    </location>
</feature>
<feature type="compositionally biased region" description="Basic and acidic residues" evidence="9">
    <location>
        <begin position="301"/>
        <end position="310"/>
    </location>
</feature>
<dbReference type="PANTHER" id="PTHR43289:SF6">
    <property type="entry name" value="SERINE_THREONINE-PROTEIN KINASE NEKL-3"/>
    <property type="match status" value="1"/>
</dbReference>
<dbReference type="Gene3D" id="2.60.120.260">
    <property type="entry name" value="Galactose-binding domain-like"/>
    <property type="match status" value="1"/>
</dbReference>
<dbReference type="PROSITE" id="PS50011">
    <property type="entry name" value="PROTEIN_KINASE_DOM"/>
    <property type="match status" value="1"/>
</dbReference>
<dbReference type="Pfam" id="PF00069">
    <property type="entry name" value="Pkinase"/>
    <property type="match status" value="1"/>
</dbReference>
<sequence length="561" mass="60555">MIGGRYRLDRTIGKGGMGYVWSGTDELLERPVAVKELHLPANVPEEEAADLRERALREARAMATLNHPNTVMLYDVAREGGSPYVVMELVPGQSLSAILKRHRALNHYQLAVMIDGVAAALDAAHQVGIVHRDVKPGNVLLGPRGQVKLADFGLSRNVAETTMTRSEVLLGTPAYLPPEIARRGTLDAWADLWGLGATLYSAAEGRPPYDKSNDPLITISAIVHGPLPRHHQTGPIGEVLGGLLVKEPERRMPLVEVRRRLHEIVRSAGEEPFEPLLDPNTAGATERFHPTPPPPSVIPREFSRPAERRQSIPRVTPAPPSQPRPVAGEPRSRPWIPPQQVRAAQPNLPAQSGLWQGPDPASGPDSARPSQESPAPQRRRARTALIVGAVAVVLTTGAAVFGAAVFGYTLGDSSGSGTIKRSRPMGSAYQVMQAEAAGWVGTEIGTASQRGVNFLGPLVSGQALRFDAVDFGPVSARKINARFYPAQPESANTTVSIRLDSTSGTKIGQFKASSPEGAEDWQIRTFDLDHPVTGLHTVYFVVSSEVGGQEVLKLDWVQFDY</sequence>
<dbReference type="GO" id="GO:0016301">
    <property type="term" value="F:kinase activity"/>
    <property type="evidence" value="ECO:0007669"/>
    <property type="project" value="UniProtKB-KW"/>
</dbReference>
<evidence type="ECO:0000256" key="6">
    <source>
        <dbReference type="ARBA" id="ARBA00022840"/>
    </source>
</evidence>
<evidence type="ECO:0000256" key="4">
    <source>
        <dbReference type="ARBA" id="ARBA00022741"/>
    </source>
</evidence>
<keyword evidence="4 8" id="KW-0547">Nucleotide-binding</keyword>
<keyword evidence="3" id="KW-0808">Transferase</keyword>
<accession>A0ABT6PNH4</accession>